<reference evidence="1 2" key="1">
    <citation type="journal article" date="2018" name="New Phytol.">
        <title>Phylogenomics of Endogonaceae and evolution of mycorrhizas within Mucoromycota.</title>
        <authorList>
            <person name="Chang Y."/>
            <person name="Desiro A."/>
            <person name="Na H."/>
            <person name="Sandor L."/>
            <person name="Lipzen A."/>
            <person name="Clum A."/>
            <person name="Barry K."/>
            <person name="Grigoriev I.V."/>
            <person name="Martin F.M."/>
            <person name="Stajich J.E."/>
            <person name="Smith M.E."/>
            <person name="Bonito G."/>
            <person name="Spatafora J.W."/>
        </authorList>
    </citation>
    <scope>NUCLEOTIDE SEQUENCE [LARGE SCALE GENOMIC DNA]</scope>
    <source>
        <strain evidence="1 2">AD002</strain>
    </source>
</reference>
<gene>
    <name evidence="1" type="ORF">BC938DRAFT_477303</name>
</gene>
<comment type="caution">
    <text evidence="1">The sequence shown here is derived from an EMBL/GenBank/DDBJ whole genome shotgun (WGS) entry which is preliminary data.</text>
</comment>
<accession>A0A433QPK0</accession>
<dbReference type="EMBL" id="RBNJ01002704">
    <property type="protein sequence ID" value="RUS31694.1"/>
    <property type="molecule type" value="Genomic_DNA"/>
</dbReference>
<proteinExistence type="predicted"/>
<name>A0A433QPK0_9FUNG</name>
<dbReference type="Proteomes" id="UP000274822">
    <property type="component" value="Unassembled WGS sequence"/>
</dbReference>
<keyword evidence="2" id="KW-1185">Reference proteome</keyword>
<sequence length="160" mass="17819">MSDNTNPSSQSNGHSIGDALRTIVPNASKSEVQNYKKQLADIAEGDPVLFITPNPLWIAQHGQFAYDTVMDLFATHGLPPPRRRDKNSKAIFHFGTLEDMYAVRNVLQGGLAPNAFAVPISLRALHPAMQQEPVGRAWYLTKIGERNSDFVEDNMFFHVL</sequence>
<organism evidence="1 2">
    <name type="scientific">Jimgerdemannia flammicorona</name>
    <dbReference type="NCBI Taxonomy" id="994334"/>
    <lineage>
        <taxon>Eukaryota</taxon>
        <taxon>Fungi</taxon>
        <taxon>Fungi incertae sedis</taxon>
        <taxon>Mucoromycota</taxon>
        <taxon>Mucoromycotina</taxon>
        <taxon>Endogonomycetes</taxon>
        <taxon>Endogonales</taxon>
        <taxon>Endogonaceae</taxon>
        <taxon>Jimgerdemannia</taxon>
    </lineage>
</organism>
<evidence type="ECO:0000313" key="2">
    <source>
        <dbReference type="Proteomes" id="UP000274822"/>
    </source>
</evidence>
<dbReference type="AlphaFoldDB" id="A0A433QPK0"/>
<protein>
    <submittedName>
        <fullName evidence="1">Uncharacterized protein</fullName>
    </submittedName>
</protein>
<evidence type="ECO:0000313" key="1">
    <source>
        <dbReference type="EMBL" id="RUS31694.1"/>
    </source>
</evidence>